<dbReference type="GO" id="GO:0016787">
    <property type="term" value="F:hydrolase activity"/>
    <property type="evidence" value="ECO:0007669"/>
    <property type="project" value="UniProtKB-KW"/>
</dbReference>
<dbReference type="Pfam" id="PF04307">
    <property type="entry name" value="YdjM"/>
    <property type="match status" value="1"/>
</dbReference>
<evidence type="ECO:0000313" key="2">
    <source>
        <dbReference type="EMBL" id="KDS92021.1"/>
    </source>
</evidence>
<protein>
    <submittedName>
        <fullName evidence="2">Metal-dependent hydrolase</fullName>
    </submittedName>
</protein>
<comment type="caution">
    <text evidence="2">The sequence shown here is derived from an EMBL/GenBank/DDBJ whole genome shotgun (WGS) entry which is preliminary data.</text>
</comment>
<gene>
    <name evidence="2" type="ORF">FK85_10795</name>
</gene>
<proteinExistence type="predicted"/>
<dbReference type="EMBL" id="JNFH02000106">
    <property type="protein sequence ID" value="KDS92021.1"/>
    <property type="molecule type" value="Genomic_DNA"/>
</dbReference>
<organism evidence="2 3">
    <name type="scientific">Halorubrum saccharovorum</name>
    <dbReference type="NCBI Taxonomy" id="2248"/>
    <lineage>
        <taxon>Archaea</taxon>
        <taxon>Methanobacteriati</taxon>
        <taxon>Methanobacteriota</taxon>
        <taxon>Stenosarchaea group</taxon>
        <taxon>Halobacteria</taxon>
        <taxon>Halobacteriales</taxon>
        <taxon>Haloferacaceae</taxon>
        <taxon>Halorubrum</taxon>
    </lineage>
</organism>
<keyword evidence="2" id="KW-0378">Hydrolase</keyword>
<keyword evidence="1" id="KW-0812">Transmembrane</keyword>
<name>A0A081EX83_9EURY</name>
<evidence type="ECO:0000256" key="1">
    <source>
        <dbReference type="SAM" id="Phobius"/>
    </source>
</evidence>
<sequence>MLFPTHLLVAVGIGRLAGHPRVRRRLRGAPTLSTGWAVAGAALPDVVDKPLGVLGVVDTYQSVGHSALFVPLAVVVAVRHRYGLAVAVGWGSHLALDAFHVIVNGRASDALFLAWPALTRSDPLAIPPGEFARFYVGSPSFYLELGLWLAAVLIVLRARSDADRRDGR</sequence>
<dbReference type="InterPro" id="IPR007404">
    <property type="entry name" value="YdjM-like"/>
</dbReference>
<dbReference type="Proteomes" id="UP000053331">
    <property type="component" value="Unassembled WGS sequence"/>
</dbReference>
<keyword evidence="1" id="KW-1133">Transmembrane helix</keyword>
<evidence type="ECO:0000313" key="3">
    <source>
        <dbReference type="Proteomes" id="UP000053331"/>
    </source>
</evidence>
<keyword evidence="3" id="KW-1185">Reference proteome</keyword>
<keyword evidence="1" id="KW-0472">Membrane</keyword>
<reference evidence="2 3" key="1">
    <citation type="journal article" date="2015" name="Genome Announc.">
        <title>Draft genome sequence of a Halorubrum H3 strain isolated from the burlinskoye salt lake (Altai Krai, Russia).</title>
        <authorList>
            <person name="Rozanov A.S."/>
            <person name="Bryanskaya A.V."/>
            <person name="Malup T.K."/>
            <person name="Kotenko A.V."/>
            <person name="Peltek S.E."/>
        </authorList>
    </citation>
    <scope>NUCLEOTIDE SEQUENCE [LARGE SCALE GENOMIC DNA]</scope>
    <source>
        <strain evidence="2 3">H3</strain>
    </source>
</reference>
<dbReference type="AlphaFoldDB" id="A0A081EX83"/>
<dbReference type="RefSeq" id="WP_050026819.1">
    <property type="nucleotide sequence ID" value="NZ_JNFH02000106.1"/>
</dbReference>
<accession>A0A081EX83</accession>
<dbReference type="OrthoDB" id="200338at2157"/>
<feature type="transmembrane region" description="Helical" evidence="1">
    <location>
        <begin position="141"/>
        <end position="158"/>
    </location>
</feature>